<gene>
    <name evidence="1" type="ORF">LOX96_00005</name>
</gene>
<dbReference type="AlphaFoldDB" id="A0A9X2I7W3"/>
<evidence type="ECO:0008006" key="3">
    <source>
        <dbReference type="Google" id="ProtNLM"/>
    </source>
</evidence>
<keyword evidence="2" id="KW-1185">Reference proteome</keyword>
<name>A0A9X2I7W3_9GAMM</name>
<comment type="caution">
    <text evidence="1">The sequence shown here is derived from an EMBL/GenBank/DDBJ whole genome shotgun (WGS) entry which is preliminary data.</text>
</comment>
<accession>A0A9X2I7W3</accession>
<dbReference type="EMBL" id="JAJKBJ010000001">
    <property type="protein sequence ID" value="MCL9682474.1"/>
    <property type="molecule type" value="Genomic_DNA"/>
</dbReference>
<protein>
    <recommendedName>
        <fullName evidence="3">ApeA N-terminal domain-containing protein</fullName>
    </recommendedName>
</protein>
<evidence type="ECO:0000313" key="2">
    <source>
        <dbReference type="Proteomes" id="UP001139721"/>
    </source>
</evidence>
<dbReference type="Proteomes" id="UP001139721">
    <property type="component" value="Unassembled WGS sequence"/>
</dbReference>
<reference evidence="1" key="1">
    <citation type="submission" date="2021-11" db="EMBL/GenBank/DDBJ databases">
        <title>Legionella maioricencis sp. nov., a new species isolated from hot water samples in Mallorca.</title>
        <authorList>
            <person name="Crespi S."/>
            <person name="Drasar V."/>
            <person name="Salva-Serra F."/>
            <person name="Jaen-Luchoro D."/>
            <person name="Pineiro-Iglesias B."/>
            <person name="Aliaga F."/>
            <person name="Fernandez-Juarez V."/>
            <person name="Coll G."/>
            <person name="Moore E.R.B."/>
            <person name="Bennasar-Figueras A."/>
        </authorList>
    </citation>
    <scope>NUCLEOTIDE SEQUENCE</scope>
    <source>
        <strain evidence="1">HCPI-6</strain>
    </source>
</reference>
<sequence>PLFDYLNKTNQLTISPTNKEYRNLFSNYINQLISSDTSDIWSKTDKKKFLKFLTESIKKHFFDRFTLKEKLHEIINIFGKELFFREMSKDSELTELLKKFINTRNRVFHIIDNQKNFLNGCECAAYGMKLSILYRRILLEILGIDFNSYSLQYNSLIDSIDKWIKREC</sequence>
<proteinExistence type="predicted"/>
<feature type="non-terminal residue" evidence="1">
    <location>
        <position position="1"/>
    </location>
</feature>
<evidence type="ECO:0000313" key="1">
    <source>
        <dbReference type="EMBL" id="MCL9682474.1"/>
    </source>
</evidence>
<dbReference type="RefSeq" id="WP_250456337.1">
    <property type="nucleotide sequence ID" value="NZ_JAJKBJ010000001.1"/>
</dbReference>
<organism evidence="1 2">
    <name type="scientific">Legionella maioricensis</name>
    <dbReference type="NCBI Taxonomy" id="2896528"/>
    <lineage>
        <taxon>Bacteria</taxon>
        <taxon>Pseudomonadati</taxon>
        <taxon>Pseudomonadota</taxon>
        <taxon>Gammaproteobacteria</taxon>
        <taxon>Legionellales</taxon>
        <taxon>Legionellaceae</taxon>
        <taxon>Legionella</taxon>
    </lineage>
</organism>